<name>A0A0Q9X1T0_DROWI</name>
<dbReference type="PANTHER" id="PTHR21567:SF88">
    <property type="entry name" value="TOG DOMAIN-CONTAINING PROTEIN"/>
    <property type="match status" value="1"/>
</dbReference>
<dbReference type="FunCoup" id="A0A0Q9X1T0">
    <property type="interactions" value="33"/>
</dbReference>
<dbReference type="PANTHER" id="PTHR21567">
    <property type="entry name" value="CLASP"/>
    <property type="match status" value="1"/>
</dbReference>
<dbReference type="GO" id="GO:0005881">
    <property type="term" value="C:cytoplasmic microtubule"/>
    <property type="evidence" value="ECO:0007669"/>
    <property type="project" value="TreeGrafter"/>
</dbReference>
<dbReference type="InterPro" id="IPR016024">
    <property type="entry name" value="ARM-type_fold"/>
</dbReference>
<reference evidence="2 3" key="1">
    <citation type="journal article" date="2007" name="Nature">
        <title>Evolution of genes and genomes on the Drosophila phylogeny.</title>
        <authorList>
            <consortium name="Drosophila 12 Genomes Consortium"/>
            <person name="Clark A.G."/>
            <person name="Eisen M.B."/>
            <person name="Smith D.R."/>
            <person name="Bergman C.M."/>
            <person name="Oliver B."/>
            <person name="Markow T.A."/>
            <person name="Kaufman T.C."/>
            <person name="Kellis M."/>
            <person name="Gelbart W."/>
            <person name="Iyer V.N."/>
            <person name="Pollard D.A."/>
            <person name="Sackton T.B."/>
            <person name="Larracuente A.M."/>
            <person name="Singh N.D."/>
            <person name="Abad J.P."/>
            <person name="Abt D.N."/>
            <person name="Adryan B."/>
            <person name="Aguade M."/>
            <person name="Akashi H."/>
            <person name="Anderson W.W."/>
            <person name="Aquadro C.F."/>
            <person name="Ardell D.H."/>
            <person name="Arguello R."/>
            <person name="Artieri C.G."/>
            <person name="Barbash D.A."/>
            <person name="Barker D."/>
            <person name="Barsanti P."/>
            <person name="Batterham P."/>
            <person name="Batzoglou S."/>
            <person name="Begun D."/>
            <person name="Bhutkar A."/>
            <person name="Blanco E."/>
            <person name="Bosak S.A."/>
            <person name="Bradley R.K."/>
            <person name="Brand A.D."/>
            <person name="Brent M.R."/>
            <person name="Brooks A.N."/>
            <person name="Brown R.H."/>
            <person name="Butlin R.K."/>
            <person name="Caggese C."/>
            <person name="Calvi B.R."/>
            <person name="Bernardo de Carvalho A."/>
            <person name="Caspi A."/>
            <person name="Castrezana S."/>
            <person name="Celniker S.E."/>
            <person name="Chang J.L."/>
            <person name="Chapple C."/>
            <person name="Chatterji S."/>
            <person name="Chinwalla A."/>
            <person name="Civetta A."/>
            <person name="Clifton S.W."/>
            <person name="Comeron J.M."/>
            <person name="Costello J.C."/>
            <person name="Coyne J.A."/>
            <person name="Daub J."/>
            <person name="David R.G."/>
            <person name="Delcher A.L."/>
            <person name="Delehaunty K."/>
            <person name="Do C.B."/>
            <person name="Ebling H."/>
            <person name="Edwards K."/>
            <person name="Eickbush T."/>
            <person name="Evans J.D."/>
            <person name="Filipski A."/>
            <person name="Findeiss S."/>
            <person name="Freyhult E."/>
            <person name="Fulton L."/>
            <person name="Fulton R."/>
            <person name="Garcia A.C."/>
            <person name="Gardiner A."/>
            <person name="Garfield D.A."/>
            <person name="Garvin B.E."/>
            <person name="Gibson G."/>
            <person name="Gilbert D."/>
            <person name="Gnerre S."/>
            <person name="Godfrey J."/>
            <person name="Good R."/>
            <person name="Gotea V."/>
            <person name="Gravely B."/>
            <person name="Greenberg A.J."/>
            <person name="Griffiths-Jones S."/>
            <person name="Gross S."/>
            <person name="Guigo R."/>
            <person name="Gustafson E.A."/>
            <person name="Haerty W."/>
            <person name="Hahn M.W."/>
            <person name="Halligan D.L."/>
            <person name="Halpern A.L."/>
            <person name="Halter G.M."/>
            <person name="Han M.V."/>
            <person name="Heger A."/>
            <person name="Hillier L."/>
            <person name="Hinrichs A.S."/>
            <person name="Holmes I."/>
            <person name="Hoskins R.A."/>
            <person name="Hubisz M.J."/>
            <person name="Hultmark D."/>
            <person name="Huntley M.A."/>
            <person name="Jaffe D.B."/>
            <person name="Jagadeeshan S."/>
            <person name="Jeck W.R."/>
            <person name="Johnson J."/>
            <person name="Jones C.D."/>
            <person name="Jordan W.C."/>
            <person name="Karpen G.H."/>
            <person name="Kataoka E."/>
            <person name="Keightley P.D."/>
            <person name="Kheradpour P."/>
            <person name="Kirkness E.F."/>
            <person name="Koerich L.B."/>
            <person name="Kristiansen K."/>
            <person name="Kudrna D."/>
            <person name="Kulathinal R.J."/>
            <person name="Kumar S."/>
            <person name="Kwok R."/>
            <person name="Lander E."/>
            <person name="Langley C.H."/>
            <person name="Lapoint R."/>
            <person name="Lazzaro B.P."/>
            <person name="Lee S.J."/>
            <person name="Levesque L."/>
            <person name="Li R."/>
            <person name="Lin C.F."/>
            <person name="Lin M.F."/>
            <person name="Lindblad-Toh K."/>
            <person name="Llopart A."/>
            <person name="Long M."/>
            <person name="Low L."/>
            <person name="Lozovsky E."/>
            <person name="Lu J."/>
            <person name="Luo M."/>
            <person name="Machado C.A."/>
            <person name="Makalowski W."/>
            <person name="Marzo M."/>
            <person name="Matsuda M."/>
            <person name="Matzkin L."/>
            <person name="McAllister B."/>
            <person name="McBride C.S."/>
            <person name="McKernan B."/>
            <person name="McKernan K."/>
            <person name="Mendez-Lago M."/>
            <person name="Minx P."/>
            <person name="Mollenhauer M.U."/>
            <person name="Montooth K."/>
            <person name="Mount S.M."/>
            <person name="Mu X."/>
            <person name="Myers E."/>
            <person name="Negre B."/>
            <person name="Newfeld S."/>
            <person name="Nielsen R."/>
            <person name="Noor M.A."/>
            <person name="O'Grady P."/>
            <person name="Pachter L."/>
            <person name="Papaceit M."/>
            <person name="Parisi M.J."/>
            <person name="Parisi M."/>
            <person name="Parts L."/>
            <person name="Pedersen J.S."/>
            <person name="Pesole G."/>
            <person name="Phillippy A.M."/>
            <person name="Ponting C.P."/>
            <person name="Pop M."/>
            <person name="Porcelli D."/>
            <person name="Powell J.R."/>
            <person name="Prohaska S."/>
            <person name="Pruitt K."/>
            <person name="Puig M."/>
            <person name="Quesneville H."/>
            <person name="Ram K.R."/>
            <person name="Rand D."/>
            <person name="Rasmussen M.D."/>
            <person name="Reed L.K."/>
            <person name="Reenan R."/>
            <person name="Reily A."/>
            <person name="Remington K.A."/>
            <person name="Rieger T.T."/>
            <person name="Ritchie M.G."/>
            <person name="Robin C."/>
            <person name="Rogers Y.H."/>
            <person name="Rohde C."/>
            <person name="Rozas J."/>
            <person name="Rubenfield M.J."/>
            <person name="Ruiz A."/>
            <person name="Russo S."/>
            <person name="Salzberg S.L."/>
            <person name="Sanchez-Gracia A."/>
            <person name="Saranga D.J."/>
            <person name="Sato H."/>
            <person name="Schaeffer S.W."/>
            <person name="Schatz M.C."/>
            <person name="Schlenke T."/>
            <person name="Schwartz R."/>
            <person name="Segarra C."/>
            <person name="Singh R.S."/>
            <person name="Sirot L."/>
            <person name="Sirota M."/>
            <person name="Sisneros N.B."/>
            <person name="Smith C.D."/>
            <person name="Smith T.F."/>
            <person name="Spieth J."/>
            <person name="Stage D.E."/>
            <person name="Stark A."/>
            <person name="Stephan W."/>
            <person name="Strausberg R.L."/>
            <person name="Strempel S."/>
            <person name="Sturgill D."/>
            <person name="Sutton G."/>
            <person name="Sutton G.G."/>
            <person name="Tao W."/>
            <person name="Teichmann S."/>
            <person name="Tobari Y.N."/>
            <person name="Tomimura Y."/>
            <person name="Tsolas J.M."/>
            <person name="Valente V.L."/>
            <person name="Venter E."/>
            <person name="Venter J.C."/>
            <person name="Vicario S."/>
            <person name="Vieira F.G."/>
            <person name="Vilella A.J."/>
            <person name="Villasante A."/>
            <person name="Walenz B."/>
            <person name="Wang J."/>
            <person name="Wasserman M."/>
            <person name="Watts T."/>
            <person name="Wilson D."/>
            <person name="Wilson R.K."/>
            <person name="Wing R.A."/>
            <person name="Wolfner M.F."/>
            <person name="Wong A."/>
            <person name="Wong G.K."/>
            <person name="Wu C.I."/>
            <person name="Wu G."/>
            <person name="Yamamoto D."/>
            <person name="Yang H.P."/>
            <person name="Yang S.P."/>
            <person name="Yorke J.A."/>
            <person name="Yoshida K."/>
            <person name="Zdobnov E."/>
            <person name="Zhang P."/>
            <person name="Zhang Y."/>
            <person name="Zimin A.V."/>
            <person name="Baldwin J."/>
            <person name="Abdouelleil A."/>
            <person name="Abdulkadir J."/>
            <person name="Abebe A."/>
            <person name="Abera B."/>
            <person name="Abreu J."/>
            <person name="Acer S.C."/>
            <person name="Aftuck L."/>
            <person name="Alexander A."/>
            <person name="An P."/>
            <person name="Anderson E."/>
            <person name="Anderson S."/>
            <person name="Arachi H."/>
            <person name="Azer M."/>
            <person name="Bachantsang P."/>
            <person name="Barry A."/>
            <person name="Bayul T."/>
            <person name="Berlin A."/>
            <person name="Bessette D."/>
            <person name="Bloom T."/>
            <person name="Blye J."/>
            <person name="Boguslavskiy L."/>
            <person name="Bonnet C."/>
            <person name="Boukhgalter B."/>
            <person name="Bourzgui I."/>
            <person name="Brown A."/>
            <person name="Cahill P."/>
            <person name="Channer S."/>
            <person name="Cheshatsang Y."/>
            <person name="Chuda L."/>
            <person name="Citroen M."/>
            <person name="Collymore A."/>
            <person name="Cooke P."/>
            <person name="Costello M."/>
            <person name="D'Aco K."/>
            <person name="Daza R."/>
            <person name="De Haan G."/>
            <person name="DeGray S."/>
            <person name="DeMaso C."/>
            <person name="Dhargay N."/>
            <person name="Dooley K."/>
            <person name="Dooley E."/>
            <person name="Doricent M."/>
            <person name="Dorje P."/>
            <person name="Dorjee K."/>
            <person name="Dupes A."/>
            <person name="Elong R."/>
            <person name="Falk J."/>
            <person name="Farina A."/>
            <person name="Faro S."/>
            <person name="Ferguson D."/>
            <person name="Fisher S."/>
            <person name="Foley C.D."/>
            <person name="Franke A."/>
            <person name="Friedrich D."/>
            <person name="Gadbois L."/>
            <person name="Gearin G."/>
            <person name="Gearin C.R."/>
            <person name="Giannoukos G."/>
            <person name="Goode T."/>
            <person name="Graham J."/>
            <person name="Grandbois E."/>
            <person name="Grewal S."/>
            <person name="Gyaltsen K."/>
            <person name="Hafez N."/>
            <person name="Hagos B."/>
            <person name="Hall J."/>
            <person name="Henson C."/>
            <person name="Hollinger A."/>
            <person name="Honan T."/>
            <person name="Huard M.D."/>
            <person name="Hughes L."/>
            <person name="Hurhula B."/>
            <person name="Husby M.E."/>
            <person name="Kamat A."/>
            <person name="Kanga B."/>
            <person name="Kashin S."/>
            <person name="Khazanovich D."/>
            <person name="Kisner P."/>
            <person name="Lance K."/>
            <person name="Lara M."/>
            <person name="Lee W."/>
            <person name="Lennon N."/>
            <person name="Letendre F."/>
            <person name="LeVine R."/>
            <person name="Lipovsky A."/>
            <person name="Liu X."/>
            <person name="Liu J."/>
            <person name="Liu S."/>
            <person name="Lokyitsang T."/>
            <person name="Lokyitsang Y."/>
            <person name="Lubonja R."/>
            <person name="Lui A."/>
            <person name="MacDonald P."/>
            <person name="Magnisalis V."/>
            <person name="Maru K."/>
            <person name="Matthews C."/>
            <person name="McCusker W."/>
            <person name="McDonough S."/>
            <person name="Mehta T."/>
            <person name="Meldrim J."/>
            <person name="Meneus L."/>
            <person name="Mihai O."/>
            <person name="Mihalev A."/>
            <person name="Mihova T."/>
            <person name="Mittelman R."/>
            <person name="Mlenga V."/>
            <person name="Montmayeur A."/>
            <person name="Mulrain L."/>
            <person name="Navidi A."/>
            <person name="Naylor J."/>
            <person name="Negash T."/>
            <person name="Nguyen T."/>
            <person name="Nguyen N."/>
            <person name="Nicol R."/>
            <person name="Norbu C."/>
            <person name="Norbu N."/>
            <person name="Novod N."/>
            <person name="O'Neill B."/>
            <person name="Osman S."/>
            <person name="Markiewicz E."/>
            <person name="Oyono O.L."/>
            <person name="Patti C."/>
            <person name="Phunkhang P."/>
            <person name="Pierre F."/>
            <person name="Priest M."/>
            <person name="Raghuraman S."/>
            <person name="Rege F."/>
            <person name="Reyes R."/>
            <person name="Rise C."/>
            <person name="Rogov P."/>
            <person name="Ross K."/>
            <person name="Ryan E."/>
            <person name="Settipalli S."/>
            <person name="Shea T."/>
            <person name="Sherpa N."/>
            <person name="Shi L."/>
            <person name="Shih D."/>
            <person name="Sparrow T."/>
            <person name="Spaulding J."/>
            <person name="Stalker J."/>
            <person name="Stange-Thomann N."/>
            <person name="Stavropoulos S."/>
            <person name="Stone C."/>
            <person name="Strader C."/>
            <person name="Tesfaye S."/>
            <person name="Thomson T."/>
            <person name="Thoulutsang Y."/>
            <person name="Thoulutsang D."/>
            <person name="Topham K."/>
            <person name="Topping I."/>
            <person name="Tsamla T."/>
            <person name="Vassiliev H."/>
            <person name="Vo A."/>
            <person name="Wangchuk T."/>
            <person name="Wangdi T."/>
            <person name="Weiand M."/>
            <person name="Wilkinson J."/>
            <person name="Wilson A."/>
            <person name="Yadav S."/>
            <person name="Young G."/>
            <person name="Yu Q."/>
            <person name="Zembek L."/>
            <person name="Zhong D."/>
            <person name="Zimmer A."/>
            <person name="Zwirko Z."/>
            <person name="Jaffe D.B."/>
            <person name="Alvarez P."/>
            <person name="Brockman W."/>
            <person name="Butler J."/>
            <person name="Chin C."/>
            <person name="Gnerre S."/>
            <person name="Grabherr M."/>
            <person name="Kleber M."/>
            <person name="Mauceli E."/>
            <person name="MacCallum I."/>
        </authorList>
    </citation>
    <scope>NUCLEOTIDE SEQUENCE [LARGE SCALE GENOMIC DNA]</scope>
    <source>
        <strain evidence="3">Tucson 14030-0811.24</strain>
    </source>
</reference>
<evidence type="ECO:0008006" key="4">
    <source>
        <dbReference type="Google" id="ProtNLM"/>
    </source>
</evidence>
<evidence type="ECO:0000313" key="3">
    <source>
        <dbReference type="Proteomes" id="UP000007798"/>
    </source>
</evidence>
<evidence type="ECO:0000313" key="2">
    <source>
        <dbReference type="EMBL" id="KRF98715.1"/>
    </source>
</evidence>
<dbReference type="GO" id="GO:0045180">
    <property type="term" value="C:basal cortex"/>
    <property type="evidence" value="ECO:0007669"/>
    <property type="project" value="TreeGrafter"/>
</dbReference>
<feature type="compositionally biased region" description="Low complexity" evidence="1">
    <location>
        <begin position="870"/>
        <end position="889"/>
    </location>
</feature>
<organism evidence="2 3">
    <name type="scientific">Drosophila willistoni</name>
    <name type="common">Fruit fly</name>
    <dbReference type="NCBI Taxonomy" id="7260"/>
    <lineage>
        <taxon>Eukaryota</taxon>
        <taxon>Metazoa</taxon>
        <taxon>Ecdysozoa</taxon>
        <taxon>Arthropoda</taxon>
        <taxon>Hexapoda</taxon>
        <taxon>Insecta</taxon>
        <taxon>Pterygota</taxon>
        <taxon>Neoptera</taxon>
        <taxon>Endopterygota</taxon>
        <taxon>Diptera</taxon>
        <taxon>Brachycera</taxon>
        <taxon>Muscomorpha</taxon>
        <taxon>Ephydroidea</taxon>
        <taxon>Drosophilidae</taxon>
        <taxon>Drosophila</taxon>
        <taxon>Sophophora</taxon>
    </lineage>
</organism>
<dbReference type="Gene3D" id="1.25.10.10">
    <property type="entry name" value="Leucine-rich Repeat Variant"/>
    <property type="match status" value="2"/>
</dbReference>
<feature type="region of interest" description="Disordered" evidence="1">
    <location>
        <begin position="330"/>
        <end position="441"/>
    </location>
</feature>
<dbReference type="GO" id="GO:0005876">
    <property type="term" value="C:spindle microtubule"/>
    <property type="evidence" value="ECO:0007669"/>
    <property type="project" value="TreeGrafter"/>
</dbReference>
<sequence length="904" mass="100316">MQMQVQLSPLWEHILRTRRMPETICPTLMFAEFHERLQDPEWQVRQHALRVLVDVLVVMQAKADKHMRELIVQLVENLGHQAPTVRKGALDCLRVYLAETAHPEVVMMQIFDIGLIQSNNEATARLSCGVLLSFPALLQSVFHTPQRDFIVQHSLERLVQHLEKLNHQEITLRTLTKTRELLGVKEFESYMTKNGGLTKYLRLCKVHRIGSEYEKPSRAGAWRPNRDHNWRIGSSGISHESSTAGAPKQPSCPEKGKVIMETEIKINEDTVTMRLLEADTETEESETPSVTRNSNDLVIGRPLSHHHDGGIVRVISDSELDEPVPVSVVGAVNSEPNTPSRGPKRVTFGGEVVKMRTPDSDAANSSANNTNNIVVVSSPEEPKDSPLPISESKTSELIVEIPIDNTKPLPRPMSSSTPGRQRSFDGIEPPEKDPQLTPSPLPQAVLYRSHSTSPVGSNNISPKVPHKQIEVLHNLQRDPSPRSMRRGESPDDIAPSFIPTHFSASSASSPKAVRNITVISPEPASPKSWEDLDIVNYKTIMDLRSGDWRNRLQGMAQLEIALSSSINLAQVQPYLTSLLRTLLSSERHIEVAELKRELLVNLITRLPLDNLENRTLQILTGLCRQSYSGANRVCRALMQRLPAGTIVAKLTAPEFLHAKSSKFRDHALQMSIYALMTLPGTCFDINILTAQTIYAAVNRKRRVRQAALEVLAVLADISSKEEVIRIVNEMGANSPALLAAVRTRLSRLQLPMIAPDGSVLYALNQPEVIRTGADVDWIAQGEGGSASPNAIKRRRVRAAVAGRNCGSTNLKESDENLQRHSFHSPPETFDITSPNSNDFSHRISQGARSMSVFPSNMMDRRLATKACSETSMDGRSTDSTTTTCSSGSGSFVQLTMRQVDRNSR</sequence>
<dbReference type="eggNOG" id="KOG2933">
    <property type="taxonomic scope" value="Eukaryota"/>
</dbReference>
<feature type="region of interest" description="Disordered" evidence="1">
    <location>
        <begin position="868"/>
        <end position="889"/>
    </location>
</feature>
<dbReference type="STRING" id="7260.A0A0Q9X1T0"/>
<dbReference type="Proteomes" id="UP000007798">
    <property type="component" value="Unassembled WGS sequence"/>
</dbReference>
<dbReference type="GO" id="GO:0090307">
    <property type="term" value="P:mitotic spindle assembly"/>
    <property type="evidence" value="ECO:0007669"/>
    <property type="project" value="TreeGrafter"/>
</dbReference>
<proteinExistence type="predicted"/>
<dbReference type="GO" id="GO:0008017">
    <property type="term" value="F:microtubule binding"/>
    <property type="evidence" value="ECO:0007669"/>
    <property type="project" value="TreeGrafter"/>
</dbReference>
<dbReference type="OrthoDB" id="63891at2759"/>
<protein>
    <recommendedName>
        <fullName evidence="4">TOG domain-containing protein</fullName>
    </recommendedName>
</protein>
<dbReference type="KEGG" id="dwi:6644333"/>
<dbReference type="InterPro" id="IPR011989">
    <property type="entry name" value="ARM-like"/>
</dbReference>
<feature type="compositionally biased region" description="Low complexity" evidence="1">
    <location>
        <begin position="360"/>
        <end position="378"/>
    </location>
</feature>
<dbReference type="GO" id="GO:0072686">
    <property type="term" value="C:mitotic spindle"/>
    <property type="evidence" value="ECO:0007669"/>
    <property type="project" value="TreeGrafter"/>
</dbReference>
<dbReference type="InParanoid" id="A0A0Q9X1T0"/>
<evidence type="ECO:0000256" key="1">
    <source>
        <dbReference type="SAM" id="MobiDB-lite"/>
    </source>
</evidence>
<dbReference type="EMBL" id="CH963920">
    <property type="protein sequence ID" value="KRF98715.1"/>
    <property type="molecule type" value="Genomic_DNA"/>
</dbReference>
<feature type="compositionally biased region" description="Polar residues" evidence="1">
    <location>
        <begin position="235"/>
        <end position="244"/>
    </location>
</feature>
<feature type="compositionally biased region" description="Basic and acidic residues" evidence="1">
    <location>
        <begin position="422"/>
        <end position="434"/>
    </location>
</feature>
<dbReference type="GO" id="GO:0040001">
    <property type="term" value="P:establishment of mitotic spindle localization"/>
    <property type="evidence" value="ECO:0007669"/>
    <property type="project" value="TreeGrafter"/>
</dbReference>
<feature type="region of interest" description="Disordered" evidence="1">
    <location>
        <begin position="807"/>
        <end position="835"/>
    </location>
</feature>
<gene>
    <name evidence="2" type="primary">Dwil\GK24451</name>
    <name evidence="2" type="ORF">Dwil_GK24451</name>
</gene>
<dbReference type="AlphaFoldDB" id="A0A0Q9X1T0"/>
<feature type="region of interest" description="Disordered" evidence="1">
    <location>
        <begin position="231"/>
        <end position="254"/>
    </location>
</feature>
<dbReference type="GO" id="GO:0000776">
    <property type="term" value="C:kinetochore"/>
    <property type="evidence" value="ECO:0007669"/>
    <property type="project" value="TreeGrafter"/>
</dbReference>
<dbReference type="GO" id="GO:0005815">
    <property type="term" value="C:microtubule organizing center"/>
    <property type="evidence" value="ECO:0007669"/>
    <property type="project" value="TreeGrafter"/>
</dbReference>
<accession>A0A0Q9X1T0</accession>
<dbReference type="SUPFAM" id="SSF48371">
    <property type="entry name" value="ARM repeat"/>
    <property type="match status" value="1"/>
</dbReference>
<keyword evidence="3" id="KW-1185">Reference proteome</keyword>